<comment type="caution">
    <text evidence="9">Lacks conserved residue(s) required for the propagation of feature annotation.</text>
</comment>
<keyword evidence="4 9" id="KW-0812">Transmembrane</keyword>
<feature type="transmembrane region" description="Helical" evidence="9">
    <location>
        <begin position="88"/>
        <end position="106"/>
    </location>
</feature>
<reference evidence="12 13" key="1">
    <citation type="submission" date="2013-10" db="EMBL/GenBank/DDBJ databases">
        <title>Salinisphaera japonica YTM-1 Genome Sequencing.</title>
        <authorList>
            <person name="Lai Q."/>
            <person name="Li C."/>
            <person name="Shao Z."/>
        </authorList>
    </citation>
    <scope>NUCLEOTIDE SEQUENCE [LARGE SCALE GENOMIC DNA]</scope>
    <source>
        <strain evidence="12 13">YTM-1</strain>
    </source>
</reference>
<comment type="subcellular location">
    <subcellularLocation>
        <location evidence="9">Cell membrane</location>
        <topology evidence="9">Multi-pass membrane protein</topology>
    </subcellularLocation>
</comment>
<dbReference type="HAMAP" id="MF_00161">
    <property type="entry name" value="LspA"/>
    <property type="match status" value="1"/>
</dbReference>
<dbReference type="GO" id="GO:0006508">
    <property type="term" value="P:proteolysis"/>
    <property type="evidence" value="ECO:0007669"/>
    <property type="project" value="UniProtKB-KW"/>
</dbReference>
<dbReference type="EMBL" id="AYKG01000004">
    <property type="protein sequence ID" value="ROO31818.1"/>
    <property type="molecule type" value="Genomic_DNA"/>
</dbReference>
<evidence type="ECO:0000313" key="13">
    <source>
        <dbReference type="Proteomes" id="UP000285310"/>
    </source>
</evidence>
<gene>
    <name evidence="9" type="primary">lspA</name>
    <name evidence="12" type="ORF">SAJA_02515</name>
</gene>
<evidence type="ECO:0000256" key="11">
    <source>
        <dbReference type="RuleBase" id="RU004181"/>
    </source>
</evidence>
<feature type="active site" evidence="9">
    <location>
        <position position="158"/>
    </location>
</feature>
<comment type="pathway">
    <text evidence="9">Protein modification; lipoprotein biosynthesis (signal peptide cleavage).</text>
</comment>
<dbReference type="NCBIfam" id="TIGR00077">
    <property type="entry name" value="lspA"/>
    <property type="match status" value="1"/>
</dbReference>
<dbReference type="GO" id="GO:0004190">
    <property type="term" value="F:aspartic-type endopeptidase activity"/>
    <property type="evidence" value="ECO:0007669"/>
    <property type="project" value="UniProtKB-UniRule"/>
</dbReference>
<comment type="similarity">
    <text evidence="1 9 11">Belongs to the peptidase A8 family.</text>
</comment>
<dbReference type="InterPro" id="IPR001872">
    <property type="entry name" value="Peptidase_A8"/>
</dbReference>
<keyword evidence="13" id="KW-1185">Reference proteome</keyword>
<dbReference type="UniPathway" id="UPA00665"/>
<evidence type="ECO:0000256" key="9">
    <source>
        <dbReference type="HAMAP-Rule" id="MF_00161"/>
    </source>
</evidence>
<evidence type="ECO:0000256" key="7">
    <source>
        <dbReference type="ARBA" id="ARBA00022989"/>
    </source>
</evidence>
<dbReference type="PRINTS" id="PR00781">
    <property type="entry name" value="LIPOSIGPTASE"/>
</dbReference>
<evidence type="ECO:0000256" key="6">
    <source>
        <dbReference type="ARBA" id="ARBA00022801"/>
    </source>
</evidence>
<proteinExistence type="inferred from homology"/>
<name>A0A423Q0N6_9GAMM</name>
<dbReference type="InParanoid" id="A0A423Q0N6"/>
<keyword evidence="2 9" id="KW-1003">Cell membrane</keyword>
<dbReference type="EC" id="3.4.23.36" evidence="9"/>
<dbReference type="PANTHER" id="PTHR33695:SF1">
    <property type="entry name" value="LIPOPROTEIN SIGNAL PEPTIDASE"/>
    <property type="match status" value="1"/>
</dbReference>
<organism evidence="12 13">
    <name type="scientific">Salinisphaera japonica YTM-1</name>
    <dbReference type="NCBI Taxonomy" id="1209778"/>
    <lineage>
        <taxon>Bacteria</taxon>
        <taxon>Pseudomonadati</taxon>
        <taxon>Pseudomonadota</taxon>
        <taxon>Gammaproteobacteria</taxon>
        <taxon>Salinisphaerales</taxon>
        <taxon>Salinisphaeraceae</taxon>
        <taxon>Salinisphaera</taxon>
    </lineage>
</organism>
<evidence type="ECO:0000256" key="1">
    <source>
        <dbReference type="ARBA" id="ARBA00006139"/>
    </source>
</evidence>
<keyword evidence="3 9" id="KW-0645">Protease</keyword>
<keyword evidence="8 9" id="KW-0472">Membrane</keyword>
<dbReference type="PANTHER" id="PTHR33695">
    <property type="entry name" value="LIPOPROTEIN SIGNAL PEPTIDASE"/>
    <property type="match status" value="1"/>
</dbReference>
<protein>
    <recommendedName>
        <fullName evidence="9">Lipoprotein signal peptidase</fullName>
        <ecNumber evidence="9">3.4.23.36</ecNumber>
    </recommendedName>
    <alternativeName>
        <fullName evidence="9">Prolipoprotein signal peptidase</fullName>
    </alternativeName>
    <alternativeName>
        <fullName evidence="9">Signal peptidase II</fullName>
        <shortName evidence="9">SPase II</shortName>
    </alternativeName>
</protein>
<evidence type="ECO:0000256" key="4">
    <source>
        <dbReference type="ARBA" id="ARBA00022692"/>
    </source>
</evidence>
<dbReference type="GO" id="GO:0005886">
    <property type="term" value="C:plasma membrane"/>
    <property type="evidence" value="ECO:0007669"/>
    <property type="project" value="UniProtKB-SubCell"/>
</dbReference>
<accession>A0A423Q0N6</accession>
<keyword evidence="6 9" id="KW-0378">Hydrolase</keyword>
<evidence type="ECO:0000256" key="2">
    <source>
        <dbReference type="ARBA" id="ARBA00022475"/>
    </source>
</evidence>
<sequence length="177" mass="19512">MHCEQESQLVSTGSIGGTLKSASPTDKLRWLGLSLALLLVDQAAKYAASTYLDYGERRAVTEFFSWTHLHNTGAAFSFLADAGGWQRAFLIGVAVVISAFLLRWLWRGVTSQGQGIALSAILGGALGNLTDRLLRGYVVDFLDFHFAQYHWPAFNLADVWITTGAASLMWAHARYRE</sequence>
<evidence type="ECO:0000256" key="5">
    <source>
        <dbReference type="ARBA" id="ARBA00022750"/>
    </source>
</evidence>
<dbReference type="Pfam" id="PF01252">
    <property type="entry name" value="Peptidase_A8"/>
    <property type="match status" value="1"/>
</dbReference>
<evidence type="ECO:0000313" key="12">
    <source>
        <dbReference type="EMBL" id="ROO31818.1"/>
    </source>
</evidence>
<evidence type="ECO:0000256" key="3">
    <source>
        <dbReference type="ARBA" id="ARBA00022670"/>
    </source>
</evidence>
<comment type="catalytic activity">
    <reaction evidence="9 10">
        <text>Release of signal peptides from bacterial membrane prolipoproteins. Hydrolyzes -Xaa-Yaa-Zaa-|-(S,diacylglyceryl)Cys-, in which Xaa is hydrophobic (preferably Leu), and Yaa (Ala or Ser) and Zaa (Gly or Ala) have small, neutral side chains.</text>
        <dbReference type="EC" id="3.4.23.36"/>
    </reaction>
</comment>
<feature type="active site" evidence="9">
    <location>
        <position position="140"/>
    </location>
</feature>
<dbReference type="Proteomes" id="UP000285310">
    <property type="component" value="Unassembled WGS sequence"/>
</dbReference>
<keyword evidence="5 9" id="KW-0064">Aspartyl protease</keyword>
<dbReference type="PROSITE" id="PS00855">
    <property type="entry name" value="SPASE_II"/>
    <property type="match status" value="1"/>
</dbReference>
<keyword evidence="7 9" id="KW-1133">Transmembrane helix</keyword>
<feature type="transmembrane region" description="Helical" evidence="9">
    <location>
        <begin position="113"/>
        <end position="129"/>
    </location>
</feature>
<comment type="function">
    <text evidence="9 10">This protein specifically catalyzes the removal of signal peptides from prolipoproteins.</text>
</comment>
<dbReference type="AlphaFoldDB" id="A0A423Q0N6"/>
<comment type="caution">
    <text evidence="12">The sequence shown here is derived from an EMBL/GenBank/DDBJ whole genome shotgun (WGS) entry which is preliminary data.</text>
</comment>
<evidence type="ECO:0000256" key="10">
    <source>
        <dbReference type="RuleBase" id="RU000594"/>
    </source>
</evidence>
<evidence type="ECO:0000256" key="8">
    <source>
        <dbReference type="ARBA" id="ARBA00023136"/>
    </source>
</evidence>
<feature type="transmembrane region" description="Helical" evidence="9">
    <location>
        <begin position="149"/>
        <end position="171"/>
    </location>
</feature>